<evidence type="ECO:0000313" key="2">
    <source>
        <dbReference type="Proteomes" id="UP001497644"/>
    </source>
</evidence>
<name>A0AAV2N2D0_9HYME</name>
<accession>A0AAV2N2D0</accession>
<sequence>MWRSRSSLEFLIGCIKKQVNPRRKRCAAAVTLFVPYYFYPMKFPALKICENLAAVLAVKCPSKRDSGFIDRRNPRSSPLSHDGRAPFAFAILPQLFEATSHFPFLLVLRNLHNFAKRGVTAIP</sequence>
<keyword evidence="2" id="KW-1185">Reference proteome</keyword>
<protein>
    <submittedName>
        <fullName evidence="1">Uncharacterized protein</fullName>
    </submittedName>
</protein>
<organism evidence="1 2">
    <name type="scientific">Lasius platythorax</name>
    <dbReference type="NCBI Taxonomy" id="488582"/>
    <lineage>
        <taxon>Eukaryota</taxon>
        <taxon>Metazoa</taxon>
        <taxon>Ecdysozoa</taxon>
        <taxon>Arthropoda</taxon>
        <taxon>Hexapoda</taxon>
        <taxon>Insecta</taxon>
        <taxon>Pterygota</taxon>
        <taxon>Neoptera</taxon>
        <taxon>Endopterygota</taxon>
        <taxon>Hymenoptera</taxon>
        <taxon>Apocrita</taxon>
        <taxon>Aculeata</taxon>
        <taxon>Formicoidea</taxon>
        <taxon>Formicidae</taxon>
        <taxon>Formicinae</taxon>
        <taxon>Lasius</taxon>
        <taxon>Lasius</taxon>
    </lineage>
</organism>
<gene>
    <name evidence="1" type="ORF">LPLAT_LOCUS198</name>
</gene>
<evidence type="ECO:0000313" key="1">
    <source>
        <dbReference type="EMBL" id="CAL1673271.1"/>
    </source>
</evidence>
<dbReference type="EMBL" id="OZ034824">
    <property type="protein sequence ID" value="CAL1673271.1"/>
    <property type="molecule type" value="Genomic_DNA"/>
</dbReference>
<dbReference type="Proteomes" id="UP001497644">
    <property type="component" value="Chromosome 1"/>
</dbReference>
<reference evidence="1 2" key="1">
    <citation type="submission" date="2024-04" db="EMBL/GenBank/DDBJ databases">
        <authorList>
            <consortium name="Molecular Ecology Group"/>
        </authorList>
    </citation>
    <scope>NUCLEOTIDE SEQUENCE [LARGE SCALE GENOMIC DNA]</scope>
</reference>
<dbReference type="AlphaFoldDB" id="A0AAV2N2D0"/>
<proteinExistence type="predicted"/>